<evidence type="ECO:0000313" key="2">
    <source>
        <dbReference type="EMBL" id="STT85705.1"/>
    </source>
</evidence>
<organism evidence="2 3">
    <name type="scientific">Klebsiella pneumoniae</name>
    <dbReference type="NCBI Taxonomy" id="573"/>
    <lineage>
        <taxon>Bacteria</taxon>
        <taxon>Pseudomonadati</taxon>
        <taxon>Pseudomonadota</taxon>
        <taxon>Gammaproteobacteria</taxon>
        <taxon>Enterobacterales</taxon>
        <taxon>Enterobacteriaceae</taxon>
        <taxon>Klebsiella/Raoultella group</taxon>
        <taxon>Klebsiella</taxon>
        <taxon>Klebsiella pneumoniae complex</taxon>
    </lineage>
</organism>
<dbReference type="Pfam" id="PF09456">
    <property type="entry name" value="RcsC"/>
    <property type="match status" value="1"/>
</dbReference>
<dbReference type="GO" id="GO:0000160">
    <property type="term" value="P:phosphorelay signal transduction system"/>
    <property type="evidence" value="ECO:0007669"/>
    <property type="project" value="InterPro"/>
</dbReference>
<protein>
    <submittedName>
        <fullName evidence="2">Two-component sensor protein RcsC</fullName>
        <ecNumber evidence="2">2.7.13.3</ecNumber>
    </submittedName>
</protein>
<dbReference type="InterPro" id="IPR038388">
    <property type="entry name" value="RcsC_C_sf"/>
</dbReference>
<dbReference type="AlphaFoldDB" id="A0A377XUA3"/>
<dbReference type="EMBL" id="UGLH01000006">
    <property type="protein sequence ID" value="STT85705.1"/>
    <property type="molecule type" value="Genomic_DNA"/>
</dbReference>
<dbReference type="SUPFAM" id="SSF52172">
    <property type="entry name" value="CheY-like"/>
    <property type="match status" value="1"/>
</dbReference>
<reference evidence="2 3" key="1">
    <citation type="submission" date="2018-06" db="EMBL/GenBank/DDBJ databases">
        <authorList>
            <consortium name="Pathogen Informatics"/>
            <person name="Doyle S."/>
        </authorList>
    </citation>
    <scope>NUCLEOTIDE SEQUENCE [LARGE SCALE GENOMIC DNA]</scope>
    <source>
        <strain evidence="2 3">NCTC5047</strain>
    </source>
</reference>
<dbReference type="Gene3D" id="3.40.50.10970">
    <property type="match status" value="1"/>
</dbReference>
<dbReference type="GO" id="GO:0004673">
    <property type="term" value="F:protein histidine kinase activity"/>
    <property type="evidence" value="ECO:0007669"/>
    <property type="project" value="UniProtKB-EC"/>
</dbReference>
<dbReference type="GO" id="GO:0005886">
    <property type="term" value="C:plasma membrane"/>
    <property type="evidence" value="ECO:0007669"/>
    <property type="project" value="InterPro"/>
</dbReference>
<proteinExistence type="predicted"/>
<evidence type="ECO:0000259" key="1">
    <source>
        <dbReference type="PROSITE" id="PS51426"/>
    </source>
</evidence>
<keyword evidence="2" id="KW-0808">Transferase</keyword>
<name>A0A377XUA3_KLEPN</name>
<dbReference type="InterPro" id="IPR011006">
    <property type="entry name" value="CheY-like_superfamily"/>
</dbReference>
<sequence>MDGDIAVETEPGMGSRFTIRIPLYGVQNTSPVSRDGFAGKTCWLAIHNTSLAMFVTSLLSYHGLTVRRHAGETPDAEDVLLTDDEALSGWQGRAMVIFCRRHIGISAGSGPPANGCTA</sequence>
<feature type="domain" description="ABL" evidence="1">
    <location>
        <begin position="38"/>
        <end position="118"/>
    </location>
</feature>
<dbReference type="PROSITE" id="PS51426">
    <property type="entry name" value="ABL"/>
    <property type="match status" value="1"/>
</dbReference>
<gene>
    <name evidence="2" type="primary">rcsC_5</name>
    <name evidence="2" type="ORF">NCTC5047_06794</name>
</gene>
<evidence type="ECO:0000313" key="3">
    <source>
        <dbReference type="Proteomes" id="UP000254340"/>
    </source>
</evidence>
<dbReference type="Proteomes" id="UP000254340">
    <property type="component" value="Unassembled WGS sequence"/>
</dbReference>
<dbReference type="EC" id="2.7.13.3" evidence="2"/>
<dbReference type="GO" id="GO:0006355">
    <property type="term" value="P:regulation of DNA-templated transcription"/>
    <property type="evidence" value="ECO:0007669"/>
    <property type="project" value="InterPro"/>
</dbReference>
<dbReference type="GO" id="GO:0005524">
    <property type="term" value="F:ATP binding"/>
    <property type="evidence" value="ECO:0007669"/>
    <property type="project" value="InterPro"/>
</dbReference>
<accession>A0A377XUA3</accession>
<dbReference type="InterPro" id="IPR019017">
    <property type="entry name" value="Sig_transdc_His_kin_a/b-loop_C"/>
</dbReference>